<organism evidence="2">
    <name type="scientific">Cacopsylla melanoneura</name>
    <dbReference type="NCBI Taxonomy" id="428564"/>
    <lineage>
        <taxon>Eukaryota</taxon>
        <taxon>Metazoa</taxon>
        <taxon>Ecdysozoa</taxon>
        <taxon>Arthropoda</taxon>
        <taxon>Hexapoda</taxon>
        <taxon>Insecta</taxon>
        <taxon>Pterygota</taxon>
        <taxon>Neoptera</taxon>
        <taxon>Paraneoptera</taxon>
        <taxon>Hemiptera</taxon>
        <taxon>Sternorrhyncha</taxon>
        <taxon>Psylloidea</taxon>
        <taxon>Psyllidae</taxon>
        <taxon>Psyllinae</taxon>
        <taxon>Cacopsylla</taxon>
    </lineage>
</organism>
<dbReference type="Pfam" id="PF00168">
    <property type="entry name" value="C2"/>
    <property type="match status" value="1"/>
</dbReference>
<dbReference type="PANTHER" id="PTHR20837:SF0">
    <property type="entry name" value="COILED-COIL AND C2 DOMAIN-CONTAINING PROTEIN 2A"/>
    <property type="match status" value="1"/>
</dbReference>
<dbReference type="InterPro" id="IPR035892">
    <property type="entry name" value="C2_domain_sf"/>
</dbReference>
<reference evidence="2" key="1">
    <citation type="submission" date="2021-05" db="EMBL/GenBank/DDBJ databases">
        <authorList>
            <person name="Alioto T."/>
            <person name="Alioto T."/>
            <person name="Gomez Garrido J."/>
        </authorList>
    </citation>
    <scope>NUCLEOTIDE SEQUENCE</scope>
</reference>
<dbReference type="InterPro" id="IPR056288">
    <property type="entry name" value="CEP76_C"/>
</dbReference>
<feature type="domain" description="C2" evidence="1">
    <location>
        <begin position="433"/>
        <end position="587"/>
    </location>
</feature>
<dbReference type="PANTHER" id="PTHR20837">
    <property type="entry name" value="CENTROSOMAL PROTEIN-RELATED"/>
    <property type="match status" value="1"/>
</dbReference>
<dbReference type="EMBL" id="HBUF01182954">
    <property type="protein sequence ID" value="CAG6655785.1"/>
    <property type="molecule type" value="Transcribed_RNA"/>
</dbReference>
<accession>A0A8D8RTE6</accession>
<dbReference type="InterPro" id="IPR056290">
    <property type="entry name" value="CEPT76/DRC7_peptidase-like_dom"/>
</dbReference>
<dbReference type="InterPro" id="IPR000008">
    <property type="entry name" value="C2_dom"/>
</dbReference>
<dbReference type="SMART" id="SM00239">
    <property type="entry name" value="C2"/>
    <property type="match status" value="1"/>
</dbReference>
<sequence>MRHENNDDLTLLEENRPPLPELIDQSTLHESVVHQVSQCVRPSNEPRVSVELVNTSVTPESDINDASELIRRVALSKVSVWVKVLYNGVELCRSASQPLSGTDFTVPFNQLFTVRILNPPETLSVEVYTDGPGQCHPVAEIFVPIPNSTSTLDNSPPEYLEFSSDQVWNLTGSTAVGSGSAFHLYPNQDCSTIGQLAGYRLFTSGRLSCTAGWMCKDGVVYSVPAEMLNRRKNVPFRALSDVSSDVTKLKQWCDQSQLDPNDPNNAPFFTLLKNSYPSGRDGSITSSTFRLNPALALFEFCSLKQLDTNPRLMLLQLRDRGEPEFRGMRPIPLKEREIPADIFKIYEKRLQSPVSLPLELSSTSPQNPLELVRSWGSHHLNNIRDRVLKQCKLAQQHRTVHDVISEDHVPDVGTLGLTFVKWLQPDRPLRPKRKERKKIPVQSLSGQEVKVVVSVVRAFEIPTRKDVDALATPGDDKINMVPVRPFVEVSFGNYSARTTTASGASPTWNQDLVIPLLPATSDFSPGALQSINSCLHVHLFDEVIVDLIQDETERETNVHQRLERNWLGSLSIPFSTLYFNSKIEGTLKLYSPPFLLGYDRSFPSSEEAPSHLHQSTYLTLFIMVQPPLNTPEPLTENLECSEAPYVEKYLRQYAAEYRVRFPHRDVKTLVIDVTGKCVCVTRYFRALAPPSFGENIPPTEALVTRFVSMIPSVSGTVLFPGLFDIWLTNDQILKLLRGDCEDHAVLLMCYLMHLNITCWLLLGQGIPDGSVAFVLIRTKTEEFYIIHPVQGVKYSVDDSFSPLNKVYCLINQENIWVNIQEEEIIKRTRFDVRKSQDWEPVFNRNIATPLGSVQPNFIDYTHTSTLDVSLLSDSLEKLLRQSIAAWRKSHRTVWNRYVIAVLRKILPLLEQQAWEAGAGPGGAGSGQSLYQFPQVQQLVSSYKVCGFPINLPFTNFAAILDALKSTGVHKSETEDIEWALAVYIHPFPCHVLSVWIYVATLSRRR</sequence>
<dbReference type="InterPro" id="IPR028928">
    <property type="entry name" value="CC2D2AN-C2"/>
</dbReference>
<dbReference type="Gene3D" id="2.60.40.150">
    <property type="entry name" value="C2 domain"/>
    <property type="match status" value="1"/>
</dbReference>
<dbReference type="AlphaFoldDB" id="A0A8D8RTE6"/>
<dbReference type="Gene3D" id="3.10.620.30">
    <property type="match status" value="1"/>
</dbReference>
<dbReference type="InterPro" id="IPR052434">
    <property type="entry name" value="Tectonic-like_complex_comp"/>
</dbReference>
<dbReference type="GO" id="GO:1904491">
    <property type="term" value="P:protein localization to ciliary transition zone"/>
    <property type="evidence" value="ECO:0007669"/>
    <property type="project" value="TreeGrafter"/>
</dbReference>
<dbReference type="Pfam" id="PF24652">
    <property type="entry name" value="CEP76_C"/>
    <property type="match status" value="1"/>
</dbReference>
<dbReference type="SUPFAM" id="SSF49562">
    <property type="entry name" value="C2 domain (Calcium/lipid-binding domain, CaLB)"/>
    <property type="match status" value="1"/>
</dbReference>
<dbReference type="EMBL" id="HBUF01182955">
    <property type="protein sequence ID" value="CAG6655786.1"/>
    <property type="molecule type" value="Transcribed_RNA"/>
</dbReference>
<proteinExistence type="predicted"/>
<protein>
    <submittedName>
        <fullName evidence="2">Coiled-coil and C2 domain-containing protein 2A</fullName>
    </submittedName>
</protein>
<dbReference type="Pfam" id="PF24656">
    <property type="entry name" value="CEPT76_peptidase"/>
    <property type="match status" value="1"/>
</dbReference>
<dbReference type="GO" id="GO:1905515">
    <property type="term" value="P:non-motile cilium assembly"/>
    <property type="evidence" value="ECO:0007669"/>
    <property type="project" value="TreeGrafter"/>
</dbReference>
<dbReference type="Pfam" id="PF15625">
    <property type="entry name" value="CC2D2AN-C2"/>
    <property type="match status" value="1"/>
</dbReference>
<dbReference type="PROSITE" id="PS50004">
    <property type="entry name" value="C2"/>
    <property type="match status" value="1"/>
</dbReference>
<evidence type="ECO:0000313" key="2">
    <source>
        <dbReference type="EMBL" id="CAG6655785.1"/>
    </source>
</evidence>
<name>A0A8D8RTE6_9HEMI</name>
<evidence type="ECO:0000259" key="1">
    <source>
        <dbReference type="PROSITE" id="PS50004"/>
    </source>
</evidence>
<dbReference type="GO" id="GO:0035869">
    <property type="term" value="C:ciliary transition zone"/>
    <property type="evidence" value="ECO:0007669"/>
    <property type="project" value="TreeGrafter"/>
</dbReference>